<sequence length="789" mass="79018">MSEENENNNTSSIDQAATVIAATNDDASSSLNSALFGSSNDSAAISGGSLNSADSASLTDLSSTGSLGSGADSLASAYKAGVMSALDQTYYAGALGRSAAVTPYAARAAAPAQDKNTYTIASSRSLWLANANSMTPAAASGQANLYTWAGSDQVATGFQGTFGVGAGLGGAIYQQTAGLNIQSGAALGVGDRAQLWVGNAASFSAGSGNLGLTYGETANALTPDGRSLYLGSSSYLSAAGFLGGVADKSQAGASLGADATGLRTNAVSTGDDVVMDIGADWGTIGDVRAGYVVPKAAIGNNNKITTGGNVGVFMNASVAVGSNVTMNVAVMGGSGFFIGSGGYYSAGINGSYLVHGGMGAAYSNLTTNNAATLILSDNTSVTLDKANWGNFAAQAGGIVSAGNNFYLRALAMSVGYGQDPDTGAILGVQAATMSIGNNAIINLAQSGLTMEKDSAGNPFNFYLGSNGAITVDGVGGKLGIGTGATIDGKTISIGNYSKDYSGFNPQTGKAMQYSWYNTGNNNNVTIGSGATINLSGGIALDGNNNSLILAGGGTSGNILNAGFISAGRFYKAYQIPLANSSSTAGGTKYNYVYDNTSGANVQIGDNYVITLTSGTISTGLANEPTISNNGNFEVNTNAGIFTLGNNVHLTANSMVIGDYFVSSYNPYTSTYDTFTAATSGASITYLADANIQLSGAVLLNGINDKMVFGDRLVLNAATMSFGTGVAGGNQYNNSFVVANDAKLTISNGFINNLSNGLTQFGDSANVHLLAGDLALGGAGVGVAANRNFF</sequence>
<name>W7DJP5_9PROT</name>
<comment type="caution">
    <text evidence="1">The sequence shown here is derived from an EMBL/GenBank/DDBJ whole genome shotgun (WGS) entry which is preliminary data.</text>
</comment>
<feature type="non-terminal residue" evidence="1">
    <location>
        <position position="789"/>
    </location>
</feature>
<organism evidence="1 2">
    <name type="scientific">Commensalibacter papalotli</name>
    <name type="common">ex Servin-Garciduenas et al. 2014</name>
    <dbReference type="NCBI Taxonomy" id="1208583"/>
    <lineage>
        <taxon>Bacteria</taxon>
        <taxon>Pseudomonadati</taxon>
        <taxon>Pseudomonadota</taxon>
        <taxon>Alphaproteobacteria</taxon>
        <taxon>Acetobacterales</taxon>
        <taxon>Acetobacteraceae</taxon>
    </lineage>
</organism>
<dbReference type="AlphaFoldDB" id="W7DJP5"/>
<dbReference type="EMBL" id="ATSX01000004">
    <property type="protein sequence ID" value="EUK17552.1"/>
    <property type="molecule type" value="Genomic_DNA"/>
</dbReference>
<gene>
    <name evidence="1" type="ORF">COMX_09827</name>
</gene>
<dbReference type="Proteomes" id="UP000019250">
    <property type="component" value="Unassembled WGS sequence"/>
</dbReference>
<evidence type="ECO:0000313" key="2">
    <source>
        <dbReference type="Proteomes" id="UP000019250"/>
    </source>
</evidence>
<reference evidence="1 2" key="1">
    <citation type="journal article" date="2014" name="Genome Announc.">
        <title>Draft Genome Sequence of Commensalibacter papalotli MX01, a Symbiont Identified from the Guts of Overwintering Monarch Butterflies.</title>
        <authorList>
            <person name="Servin-Garciduenas L.E."/>
            <person name="Sanchez-Quinto A."/>
            <person name="Martinez-Romero E."/>
        </authorList>
    </citation>
    <scope>NUCLEOTIDE SEQUENCE [LARGE SCALE GENOMIC DNA]</scope>
    <source>
        <strain evidence="2">MX-MONARCH01</strain>
    </source>
</reference>
<keyword evidence="2" id="KW-1185">Reference proteome</keyword>
<dbReference type="RefSeq" id="WP_034340826.1">
    <property type="nucleotide sequence ID" value="NZ_ATSX01000004.1"/>
</dbReference>
<evidence type="ECO:0000313" key="1">
    <source>
        <dbReference type="EMBL" id="EUK17552.1"/>
    </source>
</evidence>
<accession>W7DJP5</accession>
<protein>
    <submittedName>
        <fullName evidence="1">Uncharacterized protein</fullName>
    </submittedName>
</protein>
<proteinExistence type="predicted"/>